<feature type="transmembrane region" description="Helical" evidence="1">
    <location>
        <begin position="404"/>
        <end position="427"/>
    </location>
</feature>
<dbReference type="PANTHER" id="PTHR30572">
    <property type="entry name" value="MEMBRANE COMPONENT OF TRANSPORTER-RELATED"/>
    <property type="match status" value="1"/>
</dbReference>
<feature type="transmembrane region" description="Helical" evidence="1">
    <location>
        <begin position="803"/>
        <end position="831"/>
    </location>
</feature>
<feature type="transmembrane region" description="Helical" evidence="1">
    <location>
        <begin position="450"/>
        <end position="467"/>
    </location>
</feature>
<sequence>MSALTLVKVHRGVAAVLAVLALSAGLLVSAMPRAMQAAYDRALRQDLDAASAQAADIVVTRRPQLAEHTLTTPAAFAELDERWQGLLPPALREVTEHGPGSRAHYSAKTEETPVAARIGPGFQAYQFVNVGWLSDAERKVRYVEGAPPGPAGRVRVPARPELGEIPRFDIALTREAAERMDLPVGTMLLLGHSGTIAARVTALFEPVDPADRYWQHNGDLLHVSVRRGGPDHDEFHITGLTSAATLSRLTGEERQLIYRWVLPVRGEDLTARNARDVIEAMAAYSDSVRVADPGAGKGFIAQTGFQADTGLGNLLTGFLGRQRTAETLLALLLGGLTVVALGVILLAVRLAEERTHAALALMRARGGSLARVTATGTAMVALAVVPAAALGYAAAYLVPGPVTALAHAGPALLALAAVAFAAVRLALAHRGPLRERRDDMVAQRPSPRRITLEIVVVGLALGGAYLLRNRGLTTSAEGGADVFLLLVPVGLTVASALVLIRCYPYPLRLVVRLLDRGRRAVPFLGFTLAARARASAALPVLILLPALAVSVFAAVIADGLDAAQRESAWRRAGADAKLESTVTIPQDAIERVRRVPGVRAVVPVAKDVVAIGLGGRPGVGVALDLAEYRKIIAGTPLSAPPPPTAAPAAPKVAALVSPELSNGGEFAITWRNRIDVVPSGIVRGLPGITAETDRLVVVPLAAAGSIAVNTLLIQGTGVDPAALAAAARLPVKPLVATFDGELAEIADAPLAATVSRTLLVVTLALGAYALVAVVLVLAAGGAQRGAALALLRTLGLSERQARGMTVLEVTPMIALTALAGLGLGLALPYALGPGIDLSPYAGGPATGDHPLDLVTPSLLAGGLTAVAVLGVFTHTAVTRRRALGHVLRVGE</sequence>
<proteinExistence type="predicted"/>
<evidence type="ECO:0000313" key="2">
    <source>
        <dbReference type="EMBL" id="MBB5133074.1"/>
    </source>
</evidence>
<feature type="transmembrane region" description="Helical" evidence="1">
    <location>
        <begin position="328"/>
        <end position="351"/>
    </location>
</feature>
<keyword evidence="1" id="KW-0472">Membrane</keyword>
<dbReference type="RefSeq" id="WP_185050036.1">
    <property type="nucleotide sequence ID" value="NZ_BAABIX010000010.1"/>
</dbReference>
<organism evidence="2 3">
    <name type="scientific">Thermocatellispora tengchongensis</name>
    <dbReference type="NCBI Taxonomy" id="1073253"/>
    <lineage>
        <taxon>Bacteria</taxon>
        <taxon>Bacillati</taxon>
        <taxon>Actinomycetota</taxon>
        <taxon>Actinomycetes</taxon>
        <taxon>Streptosporangiales</taxon>
        <taxon>Streptosporangiaceae</taxon>
        <taxon>Thermocatellispora</taxon>
    </lineage>
</organism>
<dbReference type="GO" id="GO:0005886">
    <property type="term" value="C:plasma membrane"/>
    <property type="evidence" value="ECO:0007669"/>
    <property type="project" value="UniProtKB-SubCell"/>
</dbReference>
<feature type="transmembrane region" description="Helical" evidence="1">
    <location>
        <begin position="758"/>
        <end position="782"/>
    </location>
</feature>
<dbReference type="AlphaFoldDB" id="A0A840NW75"/>
<dbReference type="PANTHER" id="PTHR30572:SF4">
    <property type="entry name" value="ABC TRANSPORTER PERMEASE YTRF"/>
    <property type="match status" value="1"/>
</dbReference>
<gene>
    <name evidence="2" type="ORF">HNP84_002795</name>
</gene>
<feature type="transmembrane region" description="Helical" evidence="1">
    <location>
        <begin position="536"/>
        <end position="557"/>
    </location>
</feature>
<keyword evidence="1" id="KW-1133">Transmembrane helix</keyword>
<evidence type="ECO:0000256" key="1">
    <source>
        <dbReference type="SAM" id="Phobius"/>
    </source>
</evidence>
<protein>
    <submittedName>
        <fullName evidence="2">Putative ABC transport system permease protein</fullName>
    </submittedName>
</protein>
<accession>A0A840NW75</accession>
<dbReference type="GO" id="GO:0022857">
    <property type="term" value="F:transmembrane transporter activity"/>
    <property type="evidence" value="ECO:0007669"/>
    <property type="project" value="TreeGrafter"/>
</dbReference>
<dbReference type="InterPro" id="IPR050250">
    <property type="entry name" value="Macrolide_Exporter_MacB"/>
</dbReference>
<feature type="transmembrane region" description="Helical" evidence="1">
    <location>
        <begin position="482"/>
        <end position="503"/>
    </location>
</feature>
<dbReference type="EMBL" id="JACHGN010000005">
    <property type="protein sequence ID" value="MBB5133074.1"/>
    <property type="molecule type" value="Genomic_DNA"/>
</dbReference>
<feature type="transmembrane region" description="Helical" evidence="1">
    <location>
        <begin position="372"/>
        <end position="398"/>
    </location>
</feature>
<comment type="caution">
    <text evidence="2">The sequence shown here is derived from an EMBL/GenBank/DDBJ whole genome shotgun (WGS) entry which is preliminary data.</text>
</comment>
<reference evidence="2 3" key="1">
    <citation type="submission" date="2020-08" db="EMBL/GenBank/DDBJ databases">
        <title>Genomic Encyclopedia of Type Strains, Phase IV (KMG-IV): sequencing the most valuable type-strain genomes for metagenomic binning, comparative biology and taxonomic classification.</title>
        <authorList>
            <person name="Goeker M."/>
        </authorList>
    </citation>
    <scope>NUCLEOTIDE SEQUENCE [LARGE SCALE GENOMIC DNA]</scope>
    <source>
        <strain evidence="2 3">DSM 45615</strain>
    </source>
</reference>
<name>A0A840NW75_9ACTN</name>
<keyword evidence="1" id="KW-0812">Transmembrane</keyword>
<evidence type="ECO:0000313" key="3">
    <source>
        <dbReference type="Proteomes" id="UP000578449"/>
    </source>
</evidence>
<feature type="transmembrane region" description="Helical" evidence="1">
    <location>
        <begin position="851"/>
        <end position="872"/>
    </location>
</feature>
<dbReference type="Proteomes" id="UP000578449">
    <property type="component" value="Unassembled WGS sequence"/>
</dbReference>
<keyword evidence="3" id="KW-1185">Reference proteome</keyword>